<evidence type="ECO:0000313" key="7">
    <source>
        <dbReference type="Proteomes" id="UP000002939"/>
    </source>
</evidence>
<dbReference type="OrthoDB" id="9809296at2"/>
<dbReference type="HOGENOM" id="CLU_094875_3_0_9"/>
<evidence type="ECO:0000256" key="3">
    <source>
        <dbReference type="ARBA" id="ARBA00023239"/>
    </source>
</evidence>
<protein>
    <recommendedName>
        <fullName evidence="4">Cys-tRNA(Pro)/Cys-tRNA(Cys) deacylase</fullName>
        <ecNumber evidence="4">4.2.-.-</ecNumber>
    </recommendedName>
</protein>
<gene>
    <name evidence="6" type="ORF">HMPREF0446_00732</name>
</gene>
<dbReference type="STRING" id="626369.HMPREF0446_00732"/>
<dbReference type="InterPro" id="IPR007214">
    <property type="entry name" value="YbaK/aa-tRNA-synth-assoc-dom"/>
</dbReference>
<dbReference type="InterPro" id="IPR036754">
    <property type="entry name" value="YbaK/aa-tRNA-synt-asso_dom_sf"/>
</dbReference>
<keyword evidence="3 4" id="KW-0456">Lyase</keyword>
<dbReference type="GO" id="GO:0002161">
    <property type="term" value="F:aminoacyl-tRNA deacylase activity"/>
    <property type="evidence" value="ECO:0007669"/>
    <property type="project" value="InterPro"/>
</dbReference>
<dbReference type="Pfam" id="PF04073">
    <property type="entry name" value="tRNA_edit"/>
    <property type="match status" value="1"/>
</dbReference>
<organism evidence="6 7">
    <name type="scientific">Granulicatella elegans ATCC 700633</name>
    <dbReference type="NCBI Taxonomy" id="626369"/>
    <lineage>
        <taxon>Bacteria</taxon>
        <taxon>Bacillati</taxon>
        <taxon>Bacillota</taxon>
        <taxon>Bacilli</taxon>
        <taxon>Lactobacillales</taxon>
        <taxon>Carnobacteriaceae</taxon>
        <taxon>Granulicatella</taxon>
    </lineage>
</organism>
<feature type="domain" description="YbaK/aminoacyl-tRNA synthetase-associated" evidence="5">
    <location>
        <begin position="35"/>
        <end position="151"/>
    </location>
</feature>
<dbReference type="NCBIfam" id="TIGR00011">
    <property type="entry name" value="YbaK_EbsC"/>
    <property type="match status" value="1"/>
</dbReference>
<dbReference type="PANTHER" id="PTHR30411:SF0">
    <property type="entry name" value="CYS-TRNA(PRO)_CYS-TRNA(CYS) DEACYLASE YBAK"/>
    <property type="match status" value="1"/>
</dbReference>
<dbReference type="Proteomes" id="UP000002939">
    <property type="component" value="Unassembled WGS sequence"/>
</dbReference>
<dbReference type="EC" id="4.2.-.-" evidence="4"/>
<evidence type="ECO:0000256" key="1">
    <source>
        <dbReference type="ARBA" id="ARBA00009798"/>
    </source>
</evidence>
<evidence type="ECO:0000313" key="6">
    <source>
        <dbReference type="EMBL" id="EEW93850.1"/>
    </source>
</evidence>
<evidence type="ECO:0000259" key="5">
    <source>
        <dbReference type="Pfam" id="PF04073"/>
    </source>
</evidence>
<comment type="similarity">
    <text evidence="1 4">Belongs to the prolyl-tRNA editing family. YbaK/EbsC subfamily.</text>
</comment>
<dbReference type="PIRSF" id="PIRSF006181">
    <property type="entry name" value="EbsC_YbaK"/>
    <property type="match status" value="1"/>
</dbReference>
<proteinExistence type="inferred from homology"/>
<dbReference type="InterPro" id="IPR004369">
    <property type="entry name" value="Prolyl-tRNA_editing_YbaK/EbsC"/>
</dbReference>
<dbReference type="eggNOG" id="COG2606">
    <property type="taxonomic scope" value="Bacteria"/>
</dbReference>
<dbReference type="GO" id="GO:0006412">
    <property type="term" value="P:translation"/>
    <property type="evidence" value="ECO:0007669"/>
    <property type="project" value="UniProtKB-KW"/>
</dbReference>
<dbReference type="GO" id="GO:0016829">
    <property type="term" value="F:lyase activity"/>
    <property type="evidence" value="ECO:0007669"/>
    <property type="project" value="UniProtKB-KW"/>
</dbReference>
<evidence type="ECO:0000256" key="4">
    <source>
        <dbReference type="PIRNR" id="PIRNR006181"/>
    </source>
</evidence>
<dbReference type="Gene3D" id="3.90.960.10">
    <property type="entry name" value="YbaK/aminoacyl-tRNA synthetase-associated domain"/>
    <property type="match status" value="1"/>
</dbReference>
<reference evidence="6" key="1">
    <citation type="submission" date="2009-09" db="EMBL/GenBank/DDBJ databases">
        <authorList>
            <consortium name="The Broad Institute Genome Sequencing Platform"/>
            <person name="Ward D."/>
            <person name="Feldgarden M."/>
            <person name="Earl A."/>
            <person name="Young S.K."/>
            <person name="Zeng Q."/>
            <person name="Koehrsen M."/>
            <person name="Alvarado L."/>
            <person name="Berlin A."/>
            <person name="Bochicchio J."/>
            <person name="Borenstein D."/>
            <person name="Chapman S.B."/>
            <person name="Chen Z."/>
            <person name="Engels R."/>
            <person name="Freedman E."/>
            <person name="Gellesch M."/>
            <person name="Goldberg J."/>
            <person name="Griggs A."/>
            <person name="Gujja S."/>
            <person name="Heilman E."/>
            <person name="Heiman D."/>
            <person name="Hepburn T."/>
            <person name="Howarth C."/>
            <person name="Jen D."/>
            <person name="Larson L."/>
            <person name="Lewis B."/>
            <person name="Mehta T."/>
            <person name="Park D."/>
            <person name="Pearson M."/>
            <person name="Roberts A."/>
            <person name="Saif S."/>
            <person name="Shea T."/>
            <person name="Shenoy N."/>
            <person name="Sisk P."/>
            <person name="Stolte C."/>
            <person name="Sykes S."/>
            <person name="Thomson T."/>
            <person name="Walk T."/>
            <person name="White J."/>
            <person name="Yandava C."/>
            <person name="Sibley C.D."/>
            <person name="Field T.R."/>
            <person name="Grinwis M."/>
            <person name="Eshaghurshan C.S."/>
            <person name="Surette M.G."/>
            <person name="Haas B."/>
            <person name="Nusbaum C."/>
            <person name="Birren B."/>
        </authorList>
    </citation>
    <scope>NUCLEOTIDE SEQUENCE [LARGE SCALE GENOMIC DNA]</scope>
    <source>
        <strain evidence="6">ATCC 700633</strain>
    </source>
</reference>
<keyword evidence="2 4" id="KW-0648">Protein biosynthesis</keyword>
<dbReference type="PANTHER" id="PTHR30411">
    <property type="entry name" value="CYTOPLASMIC PROTEIN"/>
    <property type="match status" value="1"/>
</dbReference>
<dbReference type="EMBL" id="ACRF02000011">
    <property type="protein sequence ID" value="EEW93850.1"/>
    <property type="molecule type" value="Genomic_DNA"/>
</dbReference>
<dbReference type="SUPFAM" id="SSF55826">
    <property type="entry name" value="YbaK/ProRS associated domain"/>
    <property type="match status" value="1"/>
</dbReference>
<name>D0BL97_9LACT</name>
<dbReference type="AlphaFoldDB" id="D0BL97"/>
<keyword evidence="7" id="KW-1185">Reference proteome</keyword>
<reference evidence="6" key="2">
    <citation type="submission" date="2011-10" db="EMBL/GenBank/DDBJ databases">
        <title>The Genome Sequence of Granulicatella elegans ATCC 700633.</title>
        <authorList>
            <consortium name="The Broad Institute Genome Sequencing Platform"/>
            <consortium name="The Broad Institute Genome Sequencing Center for Infectious Disease"/>
            <person name="Earl A."/>
            <person name="Ward D."/>
            <person name="Feldgarden M."/>
            <person name="Gevers D."/>
            <person name="Sibley C.D."/>
            <person name="Field T.R."/>
            <person name="Grinwis M."/>
            <person name="Eshaghurshan C.S."/>
            <person name="Surette M.G."/>
            <person name="Young S.K."/>
            <person name="Zeng Q."/>
            <person name="Gargeya S."/>
            <person name="Fitzgerald M."/>
            <person name="Haas B."/>
            <person name="Abouelleil A."/>
            <person name="Alvarado L."/>
            <person name="Arachchi H.M."/>
            <person name="Berlin A."/>
            <person name="Brown A."/>
            <person name="Chapman S.B."/>
            <person name="Chen Z."/>
            <person name="Dunbar C."/>
            <person name="Freedman E."/>
            <person name="Gearin G."/>
            <person name="Goldberg J."/>
            <person name="Griggs A."/>
            <person name="Gujja S."/>
            <person name="Heiman D."/>
            <person name="Howarth C."/>
            <person name="Larson L."/>
            <person name="Lui A."/>
            <person name="MacDonald P.J.P."/>
            <person name="Montmayeur A."/>
            <person name="Murphy C."/>
            <person name="Neiman D."/>
            <person name="Pearson M."/>
            <person name="Priest M."/>
            <person name="Roberts A."/>
            <person name="Saif S."/>
            <person name="Shea T."/>
            <person name="Shenoy N."/>
            <person name="Sisk P."/>
            <person name="Stolte C."/>
            <person name="Sykes S."/>
            <person name="Wortman J."/>
            <person name="Nusbaum C."/>
            <person name="Birren B."/>
        </authorList>
    </citation>
    <scope>NUCLEOTIDE SEQUENCE [LARGE SCALE GENOMIC DNA]</scope>
    <source>
        <strain evidence="6">ATCC 700633</strain>
    </source>
</reference>
<dbReference type="CDD" id="cd00002">
    <property type="entry name" value="YbaK_deacylase"/>
    <property type="match status" value="1"/>
</dbReference>
<accession>D0BL97</accession>
<comment type="caution">
    <text evidence="6">The sequence shown here is derived from an EMBL/GenBank/DDBJ whole genome shotgun (WGS) entry which is preliminary data.</text>
</comment>
<dbReference type="RefSeq" id="WP_006703005.1">
    <property type="nucleotide sequence ID" value="NZ_KI391971.1"/>
</dbReference>
<evidence type="ECO:0000256" key="2">
    <source>
        <dbReference type="ARBA" id="ARBA00022917"/>
    </source>
</evidence>
<sequence length="162" mass="18466">MKKKANIKTNAIRMVERQKVQYQIFEYEWDEEHLDAVHVSEQMGISVEQVYKTIVLHGDKTGYLVACVAANHELNLKALAKASKNKKVELIPVSQLESLTGYIRGGCSPVGMKKSFPTYIDLRAKEQETIRVSAGKRGIQMELTPQDLQQLTRAEWFDNLEN</sequence>